<proteinExistence type="predicted"/>
<dbReference type="Proteomes" id="UP000593564">
    <property type="component" value="Unassembled WGS sequence"/>
</dbReference>
<keyword evidence="1" id="KW-1133">Transmembrane helix</keyword>
<dbReference type="PANTHER" id="PTHR33681:SF11">
    <property type="entry name" value="ALGINATE LYASE"/>
    <property type="match status" value="1"/>
</dbReference>
<evidence type="ECO:0000313" key="3">
    <source>
        <dbReference type="Proteomes" id="UP000593564"/>
    </source>
</evidence>
<feature type="transmembrane region" description="Helical" evidence="1">
    <location>
        <begin position="6"/>
        <end position="26"/>
    </location>
</feature>
<evidence type="ECO:0000313" key="2">
    <source>
        <dbReference type="EMBL" id="KAF5942483.1"/>
    </source>
</evidence>
<gene>
    <name evidence="2" type="ORF">HYC85_020125</name>
</gene>
<dbReference type="PANTHER" id="PTHR33681">
    <property type="entry name" value="BINDING PROTEIN, PUTATIVE, EXPRESSED-RELATED"/>
    <property type="match status" value="1"/>
</dbReference>
<keyword evidence="1" id="KW-0472">Membrane</keyword>
<name>A0A7J7GNW2_CAMSI</name>
<sequence length="133" mass="15229">RERDDFLYISHVVVIVVPVGLLTNFYRLLCDADPTDGFTNIPLTESNFKLQKPYDIPLEQRCSFQNGVHRLWVYADDKPYNPSSPTQPRTEIRILACQCVGRQEARDARGCLGYLTMTEPEAEAEAKKLRNPL</sequence>
<protein>
    <submittedName>
        <fullName evidence="2">Uncharacterized protein</fullName>
    </submittedName>
</protein>
<dbReference type="AlphaFoldDB" id="A0A7J7GNW2"/>
<evidence type="ECO:0000256" key="1">
    <source>
        <dbReference type="SAM" id="Phobius"/>
    </source>
</evidence>
<keyword evidence="1" id="KW-0812">Transmembrane</keyword>
<reference evidence="3" key="1">
    <citation type="journal article" date="2020" name="Nat. Commun.">
        <title>Genome assembly of wild tea tree DASZ reveals pedigree and selection history of tea varieties.</title>
        <authorList>
            <person name="Zhang W."/>
            <person name="Zhang Y."/>
            <person name="Qiu H."/>
            <person name="Guo Y."/>
            <person name="Wan H."/>
            <person name="Zhang X."/>
            <person name="Scossa F."/>
            <person name="Alseekh S."/>
            <person name="Zhang Q."/>
            <person name="Wang P."/>
            <person name="Xu L."/>
            <person name="Schmidt M.H."/>
            <person name="Jia X."/>
            <person name="Li D."/>
            <person name="Zhu A."/>
            <person name="Guo F."/>
            <person name="Chen W."/>
            <person name="Ni D."/>
            <person name="Usadel B."/>
            <person name="Fernie A.R."/>
            <person name="Wen W."/>
        </authorList>
    </citation>
    <scope>NUCLEOTIDE SEQUENCE [LARGE SCALE GENOMIC DNA]</scope>
    <source>
        <strain evidence="3">cv. G240</strain>
    </source>
</reference>
<comment type="caution">
    <text evidence="2">The sequence shown here is derived from an EMBL/GenBank/DDBJ whole genome shotgun (WGS) entry which is preliminary data.</text>
</comment>
<accession>A0A7J7GNW2</accession>
<feature type="non-terminal residue" evidence="2">
    <location>
        <position position="133"/>
    </location>
</feature>
<keyword evidence="3" id="KW-1185">Reference proteome</keyword>
<dbReference type="EMBL" id="JACBKZ010000009">
    <property type="protein sequence ID" value="KAF5942483.1"/>
    <property type="molecule type" value="Genomic_DNA"/>
</dbReference>
<reference evidence="2 3" key="2">
    <citation type="submission" date="2020-07" db="EMBL/GenBank/DDBJ databases">
        <title>Genome assembly of wild tea tree DASZ reveals pedigree and selection history of tea varieties.</title>
        <authorList>
            <person name="Zhang W."/>
        </authorList>
    </citation>
    <scope>NUCLEOTIDE SEQUENCE [LARGE SCALE GENOMIC DNA]</scope>
    <source>
        <strain evidence="3">cv. G240</strain>
        <tissue evidence="2">Leaf</tissue>
    </source>
</reference>
<organism evidence="2 3">
    <name type="scientific">Camellia sinensis</name>
    <name type="common">Tea plant</name>
    <name type="synonym">Thea sinensis</name>
    <dbReference type="NCBI Taxonomy" id="4442"/>
    <lineage>
        <taxon>Eukaryota</taxon>
        <taxon>Viridiplantae</taxon>
        <taxon>Streptophyta</taxon>
        <taxon>Embryophyta</taxon>
        <taxon>Tracheophyta</taxon>
        <taxon>Spermatophyta</taxon>
        <taxon>Magnoliopsida</taxon>
        <taxon>eudicotyledons</taxon>
        <taxon>Gunneridae</taxon>
        <taxon>Pentapetalae</taxon>
        <taxon>asterids</taxon>
        <taxon>Ericales</taxon>
        <taxon>Theaceae</taxon>
        <taxon>Camellia</taxon>
    </lineage>
</organism>